<proteinExistence type="predicted"/>
<evidence type="ECO:0000313" key="2">
    <source>
        <dbReference type="Proteomes" id="UP000095746"/>
    </source>
</evidence>
<organism evidence="1 2">
    <name type="scientific">Flavonifractor plautii</name>
    <name type="common">Fusobacterium plautii</name>
    <dbReference type="NCBI Taxonomy" id="292800"/>
    <lineage>
        <taxon>Bacteria</taxon>
        <taxon>Bacillati</taxon>
        <taxon>Bacillota</taxon>
        <taxon>Clostridia</taxon>
        <taxon>Eubacteriales</taxon>
        <taxon>Oscillospiraceae</taxon>
        <taxon>Flavonifractor</taxon>
    </lineage>
</organism>
<evidence type="ECO:0000313" key="1">
    <source>
        <dbReference type="EMBL" id="CUO77679.1"/>
    </source>
</evidence>
<reference evidence="1 2" key="1">
    <citation type="submission" date="2015-09" db="EMBL/GenBank/DDBJ databases">
        <authorList>
            <consortium name="Pathogen Informatics"/>
        </authorList>
    </citation>
    <scope>NUCLEOTIDE SEQUENCE [LARGE SCALE GENOMIC DNA]</scope>
    <source>
        <strain evidence="1 2">2789STDY5608854</strain>
    </source>
</reference>
<dbReference type="EMBL" id="CYZT01000167">
    <property type="protein sequence ID" value="CUO77679.1"/>
    <property type="molecule type" value="Genomic_DNA"/>
</dbReference>
<gene>
    <name evidence="1" type="ORF">ERS852411_02142</name>
</gene>
<dbReference type="Proteomes" id="UP000095746">
    <property type="component" value="Unassembled WGS sequence"/>
</dbReference>
<sequence>MLSSSALIASNCCCRSCRLCWAAAWSSFTSASWFFNSCCLTWLSRCSSFSASISLCVTAPTPPAIMLIMGSSSRRAITTASPATNTRRHSIFCFWGLFF</sequence>
<dbReference type="AlphaFoldDB" id="A0A174HXT3"/>
<accession>A0A174HXT3</accession>
<protein>
    <submittedName>
        <fullName evidence="1">Uncharacterized protein</fullName>
    </submittedName>
</protein>
<name>A0A174HXT3_FLAPL</name>